<evidence type="ECO:0000256" key="2">
    <source>
        <dbReference type="SAM" id="Phobius"/>
    </source>
</evidence>
<evidence type="ECO:0000256" key="1">
    <source>
        <dbReference type="SAM" id="Coils"/>
    </source>
</evidence>
<dbReference type="EMBL" id="JAPUFD010000012">
    <property type="protein sequence ID" value="MDI1490520.1"/>
    <property type="molecule type" value="Genomic_DNA"/>
</dbReference>
<feature type="domain" description="DUF6594" evidence="3">
    <location>
        <begin position="9"/>
        <end position="107"/>
    </location>
</feature>
<keyword evidence="1" id="KW-0175">Coiled coil</keyword>
<dbReference type="PANTHER" id="PTHR34502">
    <property type="entry name" value="DUF6594 DOMAIN-CONTAINING PROTEIN-RELATED"/>
    <property type="match status" value="1"/>
</dbReference>
<feature type="transmembrane region" description="Helical" evidence="2">
    <location>
        <begin position="150"/>
        <end position="175"/>
    </location>
</feature>
<dbReference type="Pfam" id="PF20237">
    <property type="entry name" value="DUF6594"/>
    <property type="match status" value="1"/>
</dbReference>
<sequence>MERKPLDGYPTFARFIAKDPDAAIYRKFESLSARNLLYQQSQLNDLERQLDELDSKDATEKALDINNEAGERVAREWQHFAHDDNDRAKLRRQVQERIKRHIKEYHLVALAPVDTDRLNVFLKSYVGWLFQIEQTGDPQNRMYYFPEGRIQLLGTIISVLLSSLILIGAIVFLLLASKRSIELQVGVIVIFTFLFAAVVGLLTNARRAEIFGSSAA</sequence>
<gene>
    <name evidence="4" type="ORF">OHK93_001724</name>
</gene>
<evidence type="ECO:0000259" key="3">
    <source>
        <dbReference type="Pfam" id="PF20237"/>
    </source>
</evidence>
<dbReference type="PANTHER" id="PTHR34502:SF4">
    <property type="entry name" value="DUF6594 DOMAIN-CONTAINING PROTEIN"/>
    <property type="match status" value="1"/>
</dbReference>
<keyword evidence="2" id="KW-0812">Transmembrane</keyword>
<keyword evidence="5" id="KW-1185">Reference proteome</keyword>
<organism evidence="4 5">
    <name type="scientific">Ramalina farinacea</name>
    <dbReference type="NCBI Taxonomy" id="258253"/>
    <lineage>
        <taxon>Eukaryota</taxon>
        <taxon>Fungi</taxon>
        <taxon>Dikarya</taxon>
        <taxon>Ascomycota</taxon>
        <taxon>Pezizomycotina</taxon>
        <taxon>Lecanoromycetes</taxon>
        <taxon>OSLEUM clade</taxon>
        <taxon>Lecanoromycetidae</taxon>
        <taxon>Lecanorales</taxon>
        <taxon>Lecanorineae</taxon>
        <taxon>Ramalinaceae</taxon>
        <taxon>Ramalina</taxon>
    </lineage>
</organism>
<keyword evidence="2" id="KW-0472">Membrane</keyword>
<name>A0AA43QUG0_9LECA</name>
<proteinExistence type="predicted"/>
<evidence type="ECO:0000313" key="4">
    <source>
        <dbReference type="EMBL" id="MDI1490520.1"/>
    </source>
</evidence>
<evidence type="ECO:0000313" key="5">
    <source>
        <dbReference type="Proteomes" id="UP001161017"/>
    </source>
</evidence>
<keyword evidence="2" id="KW-1133">Transmembrane helix</keyword>
<feature type="coiled-coil region" evidence="1">
    <location>
        <begin position="36"/>
        <end position="63"/>
    </location>
</feature>
<comment type="caution">
    <text evidence="4">The sequence shown here is derived from an EMBL/GenBank/DDBJ whole genome shotgun (WGS) entry which is preliminary data.</text>
</comment>
<dbReference type="AlphaFoldDB" id="A0AA43QUG0"/>
<reference evidence="4" key="1">
    <citation type="journal article" date="2023" name="Genome Biol. Evol.">
        <title>First Whole Genome Sequence and Flow Cytometry Genome Size Data for the Lichen-Forming Fungus Ramalina farinacea (Ascomycota).</title>
        <authorList>
            <person name="Llewellyn T."/>
            <person name="Mian S."/>
            <person name="Hill R."/>
            <person name="Leitch I.J."/>
            <person name="Gaya E."/>
        </authorList>
    </citation>
    <scope>NUCLEOTIDE SEQUENCE</scope>
    <source>
        <strain evidence="4">LIQ254RAFAR</strain>
    </source>
</reference>
<accession>A0AA43QUG0</accession>
<feature type="transmembrane region" description="Helical" evidence="2">
    <location>
        <begin position="181"/>
        <end position="202"/>
    </location>
</feature>
<dbReference type="Proteomes" id="UP001161017">
    <property type="component" value="Unassembled WGS sequence"/>
</dbReference>
<protein>
    <recommendedName>
        <fullName evidence="3">DUF6594 domain-containing protein</fullName>
    </recommendedName>
</protein>
<dbReference type="InterPro" id="IPR046529">
    <property type="entry name" value="DUF6594"/>
</dbReference>